<dbReference type="OMA" id="ISHMKDE"/>
<dbReference type="Gene3D" id="3.90.1410.10">
    <property type="entry name" value="set domain protein methyltransferase, domain 1"/>
    <property type="match status" value="1"/>
</dbReference>
<name>A0A1M8A1H4_MALS4</name>
<evidence type="ECO:0000313" key="6">
    <source>
        <dbReference type="Proteomes" id="UP000186303"/>
    </source>
</evidence>
<dbReference type="PROSITE" id="PS50280">
    <property type="entry name" value="SET"/>
    <property type="match status" value="1"/>
</dbReference>
<keyword evidence="3" id="KW-0949">S-adenosyl-L-methionine</keyword>
<dbReference type="InterPro" id="IPR001214">
    <property type="entry name" value="SET_dom"/>
</dbReference>
<sequence>MEQALAAYVARASGSPTLRVAVSDQVPAGRGLVTTGAVQAGETVLRLPPSVLLNPSQMARGRPVPWAPLRHAEEPCPNARPLSTHQLLACVLAQWRAARVAGPSTELSDRDAFFASMPSAFPTVPLSWALDGDTQLLSALPPRAARLHDKVQARFEADWRRLDALDEATRASIWASVSRPGIPAVRPRKADVLWGWLCVNSRCVYVDLRYVRHEDNFTLAPLLDMANHTFVQGKQCKVRYSAEGMELCAPAQCGLQAGDEVCITYGPHTNATLLTEYGFLLAPRDALRGASAWDGNPHAELAVDDAIAERFRAEGDEGAWKVQRLKEEGYSGDYTMHPEPAPAHVSHRLLMALWLLSMAMENKHTTQRLSLRARAALQAKQGLRCVYSPKEAARQWKQVTYGMPDSRHERPMRDVLCRLCTEMAEQRSALLEQLQGRHDEPASLVRLLLEEERDIAHRVQTSAERGEAW</sequence>
<dbReference type="EMBL" id="LT671821">
    <property type="protein sequence ID" value="SHO76320.1"/>
    <property type="molecule type" value="Genomic_DNA"/>
</dbReference>
<evidence type="ECO:0000256" key="3">
    <source>
        <dbReference type="ARBA" id="ARBA00022691"/>
    </source>
</evidence>
<dbReference type="Proteomes" id="UP000186303">
    <property type="component" value="Chromosome 1"/>
</dbReference>
<evidence type="ECO:0000313" key="5">
    <source>
        <dbReference type="EMBL" id="SHO76320.1"/>
    </source>
</evidence>
<dbReference type="InterPro" id="IPR046341">
    <property type="entry name" value="SET_dom_sf"/>
</dbReference>
<keyword evidence="2 5" id="KW-0808">Transferase</keyword>
<dbReference type="STRING" id="1230383.A0A1M8A1H4"/>
<dbReference type="GO" id="GO:0005840">
    <property type="term" value="C:ribosome"/>
    <property type="evidence" value="ECO:0007669"/>
    <property type="project" value="UniProtKB-KW"/>
</dbReference>
<dbReference type="OrthoDB" id="341421at2759"/>
<dbReference type="CDD" id="cd19177">
    <property type="entry name" value="SET_SETD4"/>
    <property type="match status" value="1"/>
</dbReference>
<keyword evidence="5" id="KW-0687">Ribonucleoprotein</keyword>
<evidence type="ECO:0000256" key="1">
    <source>
        <dbReference type="ARBA" id="ARBA00022603"/>
    </source>
</evidence>
<proteinExistence type="predicted"/>
<accession>A0A1M8A1H4</accession>
<dbReference type="AlphaFoldDB" id="A0A1M8A1H4"/>
<keyword evidence="5" id="KW-0689">Ribosomal protein</keyword>
<dbReference type="SUPFAM" id="SSF82199">
    <property type="entry name" value="SET domain"/>
    <property type="match status" value="1"/>
</dbReference>
<dbReference type="GO" id="GO:0032259">
    <property type="term" value="P:methylation"/>
    <property type="evidence" value="ECO:0007669"/>
    <property type="project" value="UniProtKB-KW"/>
</dbReference>
<evidence type="ECO:0000256" key="2">
    <source>
        <dbReference type="ARBA" id="ARBA00022679"/>
    </source>
</evidence>
<dbReference type="Pfam" id="PF00856">
    <property type="entry name" value="SET"/>
    <property type="match status" value="1"/>
</dbReference>
<dbReference type="VEuPathDB" id="FungiDB:MSYG_0658"/>
<dbReference type="InterPro" id="IPR050600">
    <property type="entry name" value="SETD3_SETD6_MTase"/>
</dbReference>
<keyword evidence="6" id="KW-1185">Reference proteome</keyword>
<dbReference type="GO" id="GO:0016279">
    <property type="term" value="F:protein-lysine N-methyltransferase activity"/>
    <property type="evidence" value="ECO:0007669"/>
    <property type="project" value="InterPro"/>
</dbReference>
<dbReference type="InterPro" id="IPR044429">
    <property type="entry name" value="SETD4_SET"/>
</dbReference>
<organism evidence="5 6">
    <name type="scientific">Malassezia sympodialis (strain ATCC 42132)</name>
    <name type="common">Atopic eczema-associated yeast</name>
    <dbReference type="NCBI Taxonomy" id="1230383"/>
    <lineage>
        <taxon>Eukaryota</taxon>
        <taxon>Fungi</taxon>
        <taxon>Dikarya</taxon>
        <taxon>Basidiomycota</taxon>
        <taxon>Ustilaginomycotina</taxon>
        <taxon>Malasseziomycetes</taxon>
        <taxon>Malasseziales</taxon>
        <taxon>Malasseziaceae</taxon>
        <taxon>Malassezia</taxon>
    </lineage>
</organism>
<reference evidence="6" key="1">
    <citation type="journal article" date="2017" name="Nucleic Acids Res.">
        <title>Proteogenomics produces comprehensive and highly accurate protein-coding gene annotation in a complete genome assembly of Malassezia sympodialis.</title>
        <authorList>
            <person name="Zhu Y."/>
            <person name="Engstroem P.G."/>
            <person name="Tellgren-Roth C."/>
            <person name="Baudo C.D."/>
            <person name="Kennell J.C."/>
            <person name="Sun S."/>
            <person name="Billmyre R.B."/>
            <person name="Schroeder M.S."/>
            <person name="Andersson A."/>
            <person name="Holm T."/>
            <person name="Sigurgeirsson B."/>
            <person name="Wu G."/>
            <person name="Sankaranarayanan S.R."/>
            <person name="Siddharthan R."/>
            <person name="Sanyal K."/>
            <person name="Lundeberg J."/>
            <person name="Nystedt B."/>
            <person name="Boekhout T."/>
            <person name="Dawson T.L. Jr."/>
            <person name="Heitman J."/>
            <person name="Scheynius A."/>
            <person name="Lehtioe J."/>
        </authorList>
    </citation>
    <scope>NUCLEOTIDE SEQUENCE [LARGE SCALE GENOMIC DNA]</scope>
    <source>
        <strain evidence="6">ATCC 42132</strain>
    </source>
</reference>
<protein>
    <submittedName>
        <fullName evidence="5">Similar to S.cerevisiae protein RKM2 (Ribosomal protein lysine methyltransferase)</fullName>
    </submittedName>
</protein>
<keyword evidence="1 5" id="KW-0489">Methyltransferase</keyword>
<dbReference type="PANTHER" id="PTHR13271">
    <property type="entry name" value="UNCHARACTERIZED PUTATIVE METHYLTRANSFERASE"/>
    <property type="match status" value="1"/>
</dbReference>
<gene>
    <name evidence="5" type="ORF">MSYG_0658</name>
</gene>
<feature type="domain" description="SET" evidence="4">
    <location>
        <begin position="16"/>
        <end position="266"/>
    </location>
</feature>
<evidence type="ECO:0000259" key="4">
    <source>
        <dbReference type="PROSITE" id="PS50280"/>
    </source>
</evidence>
<dbReference type="PANTHER" id="PTHR13271:SF47">
    <property type="entry name" value="ACTIN-HISTIDINE N-METHYLTRANSFERASE"/>
    <property type="match status" value="1"/>
</dbReference>